<sequence>MPPTIDMLDHAGLTAPDIAGLRALFDAKYHDDFGEWNPDRPYGYSPADFHVVARQTDAAGERIVGHVGIQRRRIRVGEAEAVIAGTGGVLVARDARGTGLGEVLLEAAARATVERADAEFGYLGCREAIVPFSEACGWTRIHAEEVCLSRLDGVTPVVSTGPLLIRGGTRPVADWPAGPIVLRGTPW</sequence>
<evidence type="ECO:0000313" key="1">
    <source>
        <dbReference type="EMBL" id="GAA4664660.1"/>
    </source>
</evidence>
<dbReference type="SUPFAM" id="SSF55729">
    <property type="entry name" value="Acyl-CoA N-acyltransferases (Nat)"/>
    <property type="match status" value="1"/>
</dbReference>
<dbReference type="RefSeq" id="WP_345372166.1">
    <property type="nucleotide sequence ID" value="NZ_BAABLM010000001.1"/>
</dbReference>
<dbReference type="Pfam" id="PF02474">
    <property type="entry name" value="NodA"/>
    <property type="match status" value="1"/>
</dbReference>
<gene>
    <name evidence="1" type="ORF">GCM10025780_02030</name>
</gene>
<keyword evidence="2" id="KW-1185">Reference proteome</keyword>
<dbReference type="EMBL" id="BAABLM010000001">
    <property type="protein sequence ID" value="GAA4664660.1"/>
    <property type="molecule type" value="Genomic_DNA"/>
</dbReference>
<dbReference type="Gene3D" id="3.40.630.30">
    <property type="match status" value="1"/>
</dbReference>
<evidence type="ECO:0000313" key="2">
    <source>
        <dbReference type="Proteomes" id="UP001501295"/>
    </source>
</evidence>
<reference evidence="2" key="1">
    <citation type="journal article" date="2019" name="Int. J. Syst. Evol. Microbiol.">
        <title>The Global Catalogue of Microorganisms (GCM) 10K type strain sequencing project: providing services to taxonomists for standard genome sequencing and annotation.</title>
        <authorList>
            <consortium name="The Broad Institute Genomics Platform"/>
            <consortium name="The Broad Institute Genome Sequencing Center for Infectious Disease"/>
            <person name="Wu L."/>
            <person name="Ma J."/>
        </authorList>
    </citation>
    <scope>NUCLEOTIDE SEQUENCE [LARGE SCALE GENOMIC DNA]</scope>
    <source>
        <strain evidence="2">JCM 18956</strain>
    </source>
</reference>
<name>A0ABP8VK70_9MICO</name>
<dbReference type="InterPro" id="IPR016181">
    <property type="entry name" value="Acyl_CoA_acyltransferase"/>
</dbReference>
<protein>
    <recommendedName>
        <fullName evidence="3">Nodulation protein A</fullName>
    </recommendedName>
</protein>
<evidence type="ECO:0008006" key="3">
    <source>
        <dbReference type="Google" id="ProtNLM"/>
    </source>
</evidence>
<organism evidence="1 2">
    <name type="scientific">Frondihabitans cladoniiphilus</name>
    <dbReference type="NCBI Taxonomy" id="715785"/>
    <lineage>
        <taxon>Bacteria</taxon>
        <taxon>Bacillati</taxon>
        <taxon>Actinomycetota</taxon>
        <taxon>Actinomycetes</taxon>
        <taxon>Micrococcales</taxon>
        <taxon>Microbacteriaceae</taxon>
        <taxon>Frondihabitans</taxon>
    </lineage>
</organism>
<proteinExistence type="predicted"/>
<dbReference type="Proteomes" id="UP001501295">
    <property type="component" value="Unassembled WGS sequence"/>
</dbReference>
<accession>A0ABP8VK70</accession>
<comment type="caution">
    <text evidence="1">The sequence shown here is derived from an EMBL/GenBank/DDBJ whole genome shotgun (WGS) entry which is preliminary data.</text>
</comment>
<dbReference type="InterPro" id="IPR003484">
    <property type="entry name" value="NodA"/>
</dbReference>